<gene>
    <name evidence="2" type="ORF">SDC9_89680</name>
</gene>
<dbReference type="AlphaFoldDB" id="A0A644ZRJ6"/>
<name>A0A644ZRJ6_9ZZZZ</name>
<feature type="compositionally biased region" description="Basic and acidic residues" evidence="1">
    <location>
        <begin position="11"/>
        <end position="52"/>
    </location>
</feature>
<feature type="region of interest" description="Disordered" evidence="1">
    <location>
        <begin position="152"/>
        <end position="184"/>
    </location>
</feature>
<evidence type="ECO:0000313" key="2">
    <source>
        <dbReference type="EMBL" id="MPM43008.1"/>
    </source>
</evidence>
<organism evidence="2">
    <name type="scientific">bioreactor metagenome</name>
    <dbReference type="NCBI Taxonomy" id="1076179"/>
    <lineage>
        <taxon>unclassified sequences</taxon>
        <taxon>metagenomes</taxon>
        <taxon>ecological metagenomes</taxon>
    </lineage>
</organism>
<feature type="compositionally biased region" description="Basic and acidic residues" evidence="1">
    <location>
        <begin position="159"/>
        <end position="177"/>
    </location>
</feature>
<feature type="region of interest" description="Disordered" evidence="1">
    <location>
        <begin position="1"/>
        <end position="103"/>
    </location>
</feature>
<comment type="caution">
    <text evidence="2">The sequence shown here is derived from an EMBL/GenBank/DDBJ whole genome shotgun (WGS) entry which is preliminary data.</text>
</comment>
<proteinExistence type="predicted"/>
<evidence type="ECO:0000256" key="1">
    <source>
        <dbReference type="SAM" id="MobiDB-lite"/>
    </source>
</evidence>
<dbReference type="EMBL" id="VSSQ01009940">
    <property type="protein sequence ID" value="MPM43008.1"/>
    <property type="molecule type" value="Genomic_DNA"/>
</dbReference>
<accession>A0A644ZRJ6</accession>
<protein>
    <submittedName>
        <fullName evidence="2">Uncharacterized protein</fullName>
    </submittedName>
</protein>
<reference evidence="2" key="1">
    <citation type="submission" date="2019-08" db="EMBL/GenBank/DDBJ databases">
        <authorList>
            <person name="Kucharzyk K."/>
            <person name="Murdoch R.W."/>
            <person name="Higgins S."/>
            <person name="Loffler F."/>
        </authorList>
    </citation>
    <scope>NUCLEOTIDE SEQUENCE</scope>
</reference>
<sequence>MVIASSSSGAHGRDRRLGDQDPRDRGQEADPQHTRNDPGQRVEVVTGRRADVQADGGEGAPDPVPQVQQHGGQGDHVEQPDPPLLEAGHDASVRGGLHDGLGPQLRRSEVQDVRHDEEEDDDAAPAHRARRVRALHAAAVLARLVTLADAADGGPGLPGHHDRGHDVQHDSGEHHDTDDPEEATVGQDRLEHGAQVMRVGVIGFLARKELQVAVHVKEQEAHHEEACDCHHCLPHNSGARCSLLGCESCCRHGQYHRAPH</sequence>
<feature type="region of interest" description="Disordered" evidence="1">
    <location>
        <begin position="108"/>
        <end position="127"/>
    </location>
</feature>